<evidence type="ECO:0000259" key="1">
    <source>
        <dbReference type="Pfam" id="PF05225"/>
    </source>
</evidence>
<proteinExistence type="predicted"/>
<gene>
    <name evidence="2" type="ORF">NQ315_015384</name>
</gene>
<organism evidence="2 3">
    <name type="scientific">Exocentrus adspersus</name>
    <dbReference type="NCBI Taxonomy" id="1586481"/>
    <lineage>
        <taxon>Eukaryota</taxon>
        <taxon>Metazoa</taxon>
        <taxon>Ecdysozoa</taxon>
        <taxon>Arthropoda</taxon>
        <taxon>Hexapoda</taxon>
        <taxon>Insecta</taxon>
        <taxon>Pterygota</taxon>
        <taxon>Neoptera</taxon>
        <taxon>Endopterygota</taxon>
        <taxon>Coleoptera</taxon>
        <taxon>Polyphaga</taxon>
        <taxon>Cucujiformia</taxon>
        <taxon>Chrysomeloidea</taxon>
        <taxon>Cerambycidae</taxon>
        <taxon>Lamiinae</taxon>
        <taxon>Acanthocinini</taxon>
        <taxon>Exocentrus</taxon>
    </lineage>
</organism>
<dbReference type="Pfam" id="PF05225">
    <property type="entry name" value="HTH_psq"/>
    <property type="match status" value="1"/>
</dbReference>
<dbReference type="GO" id="GO:0003677">
    <property type="term" value="F:DNA binding"/>
    <property type="evidence" value="ECO:0007669"/>
    <property type="project" value="InterPro"/>
</dbReference>
<accession>A0AAV8VL13</accession>
<dbReference type="AlphaFoldDB" id="A0AAV8VL13"/>
<evidence type="ECO:0000313" key="3">
    <source>
        <dbReference type="Proteomes" id="UP001159042"/>
    </source>
</evidence>
<sequence length="235" mass="26968">MVRNESRSDEFSNIFMEKKTSKPKERVPSDRMEEAVLYVLNNKSSMRATSDRFNISKSALHRAVKHAQQLSKPEEFKHTPNIGNRRVFTMQQETSLVEYLDTASKMCYGLGSTRLRILAYNYTKELGGFKARHSKILSLRKPEKTSLSRATAFNPTTVNKFFDNLQRVMTKFNFTPGAHNTNLQVNTCKVLLWAPDRIYNCDETGVTTVTDPPKVFAVKGLKQGDKPPRLNEVRW</sequence>
<name>A0AAV8VL13_9CUCU</name>
<feature type="domain" description="HTH psq-type" evidence="1">
    <location>
        <begin position="30"/>
        <end position="69"/>
    </location>
</feature>
<dbReference type="EMBL" id="JANEYG010000067">
    <property type="protein sequence ID" value="KAJ8914645.1"/>
    <property type="molecule type" value="Genomic_DNA"/>
</dbReference>
<protein>
    <recommendedName>
        <fullName evidence="1">HTH psq-type domain-containing protein</fullName>
    </recommendedName>
</protein>
<dbReference type="Proteomes" id="UP001159042">
    <property type="component" value="Unassembled WGS sequence"/>
</dbReference>
<reference evidence="2 3" key="1">
    <citation type="journal article" date="2023" name="Insect Mol. Biol.">
        <title>Genome sequencing provides insights into the evolution of gene families encoding plant cell wall-degrading enzymes in longhorned beetles.</title>
        <authorList>
            <person name="Shin N.R."/>
            <person name="Okamura Y."/>
            <person name="Kirsch R."/>
            <person name="Pauchet Y."/>
        </authorList>
    </citation>
    <scope>NUCLEOTIDE SEQUENCE [LARGE SCALE GENOMIC DNA]</scope>
    <source>
        <strain evidence="2">EAD_L_NR</strain>
    </source>
</reference>
<dbReference type="InterPro" id="IPR007889">
    <property type="entry name" value="HTH_Psq"/>
</dbReference>
<evidence type="ECO:0000313" key="2">
    <source>
        <dbReference type="EMBL" id="KAJ8914645.1"/>
    </source>
</evidence>
<comment type="caution">
    <text evidence="2">The sequence shown here is derived from an EMBL/GenBank/DDBJ whole genome shotgun (WGS) entry which is preliminary data.</text>
</comment>
<keyword evidence="3" id="KW-1185">Reference proteome</keyword>